<dbReference type="GO" id="GO:0046872">
    <property type="term" value="F:metal ion binding"/>
    <property type="evidence" value="ECO:0007669"/>
    <property type="project" value="UniProtKB-KW"/>
</dbReference>
<keyword evidence="5" id="KW-1185">Reference proteome</keyword>
<dbReference type="PANTHER" id="PTHR34615">
    <property type="entry name" value="PX DOMAIN-CONTAINING PROTEIN"/>
    <property type="match status" value="1"/>
</dbReference>
<organism evidence="4 5">
    <name type="scientific">Hypsibius exemplaris</name>
    <name type="common">Freshwater tardigrade</name>
    <dbReference type="NCBI Taxonomy" id="2072580"/>
    <lineage>
        <taxon>Eukaryota</taxon>
        <taxon>Metazoa</taxon>
        <taxon>Ecdysozoa</taxon>
        <taxon>Tardigrada</taxon>
        <taxon>Eutardigrada</taxon>
        <taxon>Parachela</taxon>
        <taxon>Hypsibioidea</taxon>
        <taxon>Hypsibiidae</taxon>
        <taxon>Hypsibius</taxon>
    </lineage>
</organism>
<protein>
    <recommendedName>
        <fullName evidence="3">DDE Tnp4 domain-containing protein</fullName>
    </recommendedName>
</protein>
<gene>
    <name evidence="4" type="ORF">BV898_14618</name>
</gene>
<dbReference type="InterPro" id="IPR027806">
    <property type="entry name" value="HARBI1_dom"/>
</dbReference>
<evidence type="ECO:0000256" key="1">
    <source>
        <dbReference type="ARBA" id="ARBA00001968"/>
    </source>
</evidence>
<reference evidence="5" key="1">
    <citation type="submission" date="2017-01" db="EMBL/GenBank/DDBJ databases">
        <title>Comparative genomics of anhydrobiosis in the tardigrade Hypsibius dujardini.</title>
        <authorList>
            <person name="Yoshida Y."/>
            <person name="Koutsovoulos G."/>
            <person name="Laetsch D."/>
            <person name="Stevens L."/>
            <person name="Kumar S."/>
            <person name="Horikawa D."/>
            <person name="Ishino K."/>
            <person name="Komine S."/>
            <person name="Tomita M."/>
            <person name="Blaxter M."/>
            <person name="Arakawa K."/>
        </authorList>
    </citation>
    <scope>NUCLEOTIDE SEQUENCE [LARGE SCALE GENOMIC DNA]</scope>
    <source>
        <strain evidence="5">Z151</strain>
    </source>
</reference>
<evidence type="ECO:0000259" key="3">
    <source>
        <dbReference type="Pfam" id="PF13359"/>
    </source>
</evidence>
<dbReference type="PANTHER" id="PTHR34615:SF1">
    <property type="entry name" value="PX DOMAIN-CONTAINING PROTEIN"/>
    <property type="match status" value="1"/>
</dbReference>
<feature type="domain" description="DDE Tnp4" evidence="3">
    <location>
        <begin position="102"/>
        <end position="215"/>
    </location>
</feature>
<comment type="caution">
    <text evidence="4">The sequence shown here is derived from an EMBL/GenBank/DDBJ whole genome shotgun (WGS) entry which is preliminary data.</text>
</comment>
<name>A0A9X6RJN7_HYPEX</name>
<comment type="cofactor">
    <cofactor evidence="1">
        <name>a divalent metal cation</name>
        <dbReference type="ChEBI" id="CHEBI:60240"/>
    </cofactor>
</comment>
<keyword evidence="2" id="KW-0479">Metal-binding</keyword>
<dbReference type="Pfam" id="PF13359">
    <property type="entry name" value="DDE_Tnp_4"/>
    <property type="match status" value="1"/>
</dbReference>
<evidence type="ECO:0000313" key="4">
    <source>
        <dbReference type="EMBL" id="OWA50092.1"/>
    </source>
</evidence>
<accession>A0A9X6RJN7</accession>
<dbReference type="AlphaFoldDB" id="A0A9X6RJN7"/>
<evidence type="ECO:0000256" key="2">
    <source>
        <dbReference type="ARBA" id="ARBA00022723"/>
    </source>
</evidence>
<dbReference type="Proteomes" id="UP000192578">
    <property type="component" value="Unassembled WGS sequence"/>
</dbReference>
<proteinExistence type="predicted"/>
<dbReference type="OrthoDB" id="5972212at2759"/>
<evidence type="ECO:0000313" key="5">
    <source>
        <dbReference type="Proteomes" id="UP000192578"/>
    </source>
</evidence>
<sequence length="220" mass="25606">MPKKFHLASRLIVSSLKVLCIVLRRLSYPGRLRDLQTFFPRHHTTLSRIFNFGLYWISEKTHHLIDTLQQPFLTRERMDQYAAVIANESGHLSRGMRIFAFIDGTFKQTCRPDKDQRVIYNGKDRHHGLKYQGITAPNGLILHLAGPLEGARHDAYTYLESSIEDALRAKNGKHRKAVQVVRRPVLYTLSNFLITPFRKDELHKGEIDFNQIMARRTYCC</sequence>
<dbReference type="EMBL" id="MTYJ01000181">
    <property type="protein sequence ID" value="OWA50092.1"/>
    <property type="molecule type" value="Genomic_DNA"/>
</dbReference>